<accession>A0A173MJJ5</accession>
<dbReference type="EMBL" id="FTOR01000003">
    <property type="protein sequence ID" value="SIT05007.1"/>
    <property type="molecule type" value="Genomic_DNA"/>
</dbReference>
<dbReference type="STRING" id="477680.SAMN05421788_103151"/>
<dbReference type="InterPro" id="IPR057695">
    <property type="entry name" value="DUF7935"/>
</dbReference>
<dbReference type="KEGG" id="fln:FLA_3836"/>
<organism evidence="2 3">
    <name type="scientific">Filimonas lacunae</name>
    <dbReference type="NCBI Taxonomy" id="477680"/>
    <lineage>
        <taxon>Bacteria</taxon>
        <taxon>Pseudomonadati</taxon>
        <taxon>Bacteroidota</taxon>
        <taxon>Chitinophagia</taxon>
        <taxon>Chitinophagales</taxon>
        <taxon>Chitinophagaceae</taxon>
        <taxon>Filimonas</taxon>
    </lineage>
</organism>
<sequence>MDTTMALTVLIGVMIAGFAGYLFYLQRKGDILEKQKVQGGQHLQLQAYERLTLLVDRISLPNLITRVNQSGISAKEMQMLLTRSLKEEYDYNITQQIYVSAESWKAIKNLKEQNMLVINQFANALPANASGLDLNKVLLEYLMTDTKGALHEVVSEVLSYEAKKLL</sequence>
<dbReference type="AlphaFoldDB" id="A0A173MJJ5"/>
<dbReference type="Pfam" id="PF25589">
    <property type="entry name" value="DUF7935"/>
    <property type="match status" value="1"/>
</dbReference>
<feature type="transmembrane region" description="Helical" evidence="1">
    <location>
        <begin position="6"/>
        <end position="25"/>
    </location>
</feature>
<reference evidence="3" key="1">
    <citation type="submission" date="2017-01" db="EMBL/GenBank/DDBJ databases">
        <authorList>
            <person name="Varghese N."/>
            <person name="Submissions S."/>
        </authorList>
    </citation>
    <scope>NUCLEOTIDE SEQUENCE [LARGE SCALE GENOMIC DNA]</scope>
    <source>
        <strain evidence="3">DSM 21054</strain>
    </source>
</reference>
<keyword evidence="1" id="KW-0812">Transmembrane</keyword>
<dbReference type="OrthoDB" id="1493032at2"/>
<dbReference type="RefSeq" id="WP_076378839.1">
    <property type="nucleotide sequence ID" value="NZ_AP017422.1"/>
</dbReference>
<keyword evidence="1" id="KW-0472">Membrane</keyword>
<proteinExistence type="predicted"/>
<keyword evidence="3" id="KW-1185">Reference proteome</keyword>
<evidence type="ECO:0000256" key="1">
    <source>
        <dbReference type="SAM" id="Phobius"/>
    </source>
</evidence>
<protein>
    <submittedName>
        <fullName evidence="2">Uncharacterized protein</fullName>
    </submittedName>
</protein>
<keyword evidence="1" id="KW-1133">Transmembrane helix</keyword>
<gene>
    <name evidence="2" type="ORF">SAMN05421788_103151</name>
</gene>
<dbReference type="Proteomes" id="UP000186917">
    <property type="component" value="Unassembled WGS sequence"/>
</dbReference>
<name>A0A173MJJ5_9BACT</name>
<evidence type="ECO:0000313" key="3">
    <source>
        <dbReference type="Proteomes" id="UP000186917"/>
    </source>
</evidence>
<evidence type="ECO:0000313" key="2">
    <source>
        <dbReference type="EMBL" id="SIT05007.1"/>
    </source>
</evidence>